<dbReference type="GO" id="GO:0030246">
    <property type="term" value="F:carbohydrate binding"/>
    <property type="evidence" value="ECO:0007669"/>
    <property type="project" value="InterPro"/>
</dbReference>
<dbReference type="EMBL" id="HG529494">
    <property type="protein sequence ID" value="CDI50946.1"/>
    <property type="molecule type" value="Genomic_DNA"/>
</dbReference>
<feature type="domain" description="Glycosyl hydrolase family 92" evidence="1">
    <location>
        <begin position="374"/>
        <end position="850"/>
    </location>
</feature>
<dbReference type="Gene3D" id="1.20.1610.10">
    <property type="entry name" value="alpha-1,2-mannosidases domains"/>
    <property type="match status" value="1"/>
</dbReference>
<dbReference type="InterPro" id="IPR008928">
    <property type="entry name" value="6-hairpin_glycosidase_sf"/>
</dbReference>
<dbReference type="GO" id="GO:0000224">
    <property type="term" value="F:peptide-N4-(N-acetyl-beta-glucosaminyl)asparagine amidase activity"/>
    <property type="evidence" value="ECO:0007669"/>
    <property type="project" value="TreeGrafter"/>
</dbReference>
<protein>
    <submittedName>
        <fullName evidence="3">Glycoside hydrolase family 92 protein</fullName>
    </submittedName>
</protein>
<evidence type="ECO:0000313" key="3">
    <source>
        <dbReference type="EMBL" id="CDI50946.1"/>
    </source>
</evidence>
<dbReference type="Pfam" id="PF17678">
    <property type="entry name" value="Glyco_hydro_92N"/>
    <property type="match status" value="1"/>
</dbReference>
<dbReference type="AlphaFoldDB" id="A0A077QWY7"/>
<sequence length="896" mass="99328">MNSLSATRLPLQVALTIPSSSLPSSSADSFKMSKPTGFLLLVILLVARVSARSRPVQAGEFTERFFALDSFDPLFTRDIFNPFQQRDSTPTANAHTGLTQYVNIFVGTEANNDPGDVFAGASVPYGMAKATINVEGYAPAGYVYPSDQPTRGVSPLHDSGTGSSDGSYGNFCIMPVLCTNNSIDACPTLLEPRERMRKNGTDHGRPGYFTTTLENDIKIELTSTRRSTLEKYTFPASEMKRMKSTPHLVLDWTNDSPGTFRGGEMKADWDKGRLMMNGTWRSSFGPGDFHYMAYQCVDLKFGGKQQLSKHAFFGGNRRGFDMKRTDLDHWVRVAQQLGQYQAGAVVGFETHPNYNDNVTITVRRGVSFTSAEDACNNMETEIPNFDFDAIAAASEALWEEKLEHIQLASSTPEDVKKLFYTSFYRMFLSPNNGTGSGPFQTTSPYFDGMYCTWDTFRTLFPFLSLSNPKEFSEIVESYIDGYRKDGWLPECRANQVKGFIQGANNGVPVLADFAVKYGNMAGAFGVNMDELYEAMQHDLDVPSPQWEYEGRQASPYKLYGYVPFGYLDPVSVGEQTREASRSLEYAFGDFTAAMTAQALNKSVDDIQRYARASLNYSLNFDNHTTSDGFSTFVQRRFANGTFNPTDPTFCSPLDHNSSHACSLQAENDFGVYESSSWEYSFYAPHDKAGLVNLLGGKAMFEKRLDHFFNKGYFAPGNEPSFDTPTMYHYVDKPYRSIQQVREVVHDYFSLKPGGIPGNDDNAAMASLLGWYLIGFYPTPGTKELLVLSPFMPGYTINNPVLGKATVTVTGYDEKSIGKTVPRGVKAYVGQINLDGKKHSSKCRMSFDDLFPGTPGGERKVEIVLTEKQLDGCGDGDGDAPASLSTGGFLDFKNFKT</sequence>
<feature type="domain" description="Glycosyl hydrolase family 92 N-terminal" evidence="2">
    <location>
        <begin position="101"/>
        <end position="367"/>
    </location>
</feature>
<organism evidence="3">
    <name type="scientific">Melanopsichium pennsylvanicum 4</name>
    <dbReference type="NCBI Taxonomy" id="1398559"/>
    <lineage>
        <taxon>Eukaryota</taxon>
        <taxon>Fungi</taxon>
        <taxon>Dikarya</taxon>
        <taxon>Basidiomycota</taxon>
        <taxon>Ustilaginomycotina</taxon>
        <taxon>Ustilaginomycetes</taxon>
        <taxon>Ustilaginales</taxon>
        <taxon>Ustilaginaceae</taxon>
        <taxon>Melanopsichium</taxon>
    </lineage>
</organism>
<dbReference type="PANTHER" id="PTHR12143:SF25">
    <property type="entry name" value="FAMILY PROTEIN, PUTATIVE (AFU_ORTHOLOGUE AFUA_1G10790)-RELATED"/>
    <property type="match status" value="1"/>
</dbReference>
<evidence type="ECO:0000259" key="2">
    <source>
        <dbReference type="Pfam" id="PF17678"/>
    </source>
</evidence>
<dbReference type="InterPro" id="IPR050883">
    <property type="entry name" value="PNGase"/>
</dbReference>
<dbReference type="InterPro" id="IPR014718">
    <property type="entry name" value="GH-type_carb-bd"/>
</dbReference>
<keyword evidence="3" id="KW-0378">Hydrolase</keyword>
<dbReference type="InterPro" id="IPR012939">
    <property type="entry name" value="Glyco_hydro_92"/>
</dbReference>
<proteinExistence type="predicted"/>
<evidence type="ECO:0000259" key="1">
    <source>
        <dbReference type="Pfam" id="PF07971"/>
    </source>
</evidence>
<dbReference type="Gene3D" id="3.30.2080.10">
    <property type="entry name" value="GH92 mannosidase domain"/>
    <property type="match status" value="1"/>
</dbReference>
<dbReference type="Gene3D" id="2.70.98.10">
    <property type="match status" value="1"/>
</dbReference>
<dbReference type="Gene3D" id="1.20.1050.60">
    <property type="entry name" value="alpha-1,2-mannosidase"/>
    <property type="match status" value="1"/>
</dbReference>
<dbReference type="GO" id="GO:0005634">
    <property type="term" value="C:nucleus"/>
    <property type="evidence" value="ECO:0007669"/>
    <property type="project" value="TreeGrafter"/>
</dbReference>
<dbReference type="SUPFAM" id="SSF48208">
    <property type="entry name" value="Six-hairpin glycosidases"/>
    <property type="match status" value="1"/>
</dbReference>
<name>A0A077QWY7_9BASI</name>
<dbReference type="InterPro" id="IPR041371">
    <property type="entry name" value="GH92_N"/>
</dbReference>
<dbReference type="Pfam" id="PF07971">
    <property type="entry name" value="Glyco_hydro_92"/>
    <property type="match status" value="1"/>
</dbReference>
<dbReference type="GO" id="GO:0005829">
    <property type="term" value="C:cytosol"/>
    <property type="evidence" value="ECO:0007669"/>
    <property type="project" value="TreeGrafter"/>
</dbReference>
<dbReference type="GO" id="GO:0005975">
    <property type="term" value="P:carbohydrate metabolic process"/>
    <property type="evidence" value="ECO:0007669"/>
    <property type="project" value="InterPro"/>
</dbReference>
<reference evidence="3" key="1">
    <citation type="journal article" date="2014" name="Genome Biol. Evol.">
        <title>Gene Loss Rather Than Gene Gain Is Associated with a Host Jump from Monocots to Dicots in the Smut Fungus Melanopsichium pennsylvanicum.</title>
        <authorList>
            <person name="Sharma R."/>
            <person name="Mishra B."/>
            <person name="Runge F."/>
            <person name="Thines M."/>
        </authorList>
    </citation>
    <scope>NUCLEOTIDE SEQUENCE</scope>
    <source>
        <strain evidence="3">4</strain>
    </source>
</reference>
<accession>A0A077QWY7</accession>
<dbReference type="PANTHER" id="PTHR12143">
    <property type="entry name" value="PEPTIDE N-GLYCANASE PNGASE -RELATED"/>
    <property type="match status" value="1"/>
</dbReference>
<dbReference type="GO" id="GO:0006516">
    <property type="term" value="P:glycoprotein catabolic process"/>
    <property type="evidence" value="ECO:0007669"/>
    <property type="project" value="TreeGrafter"/>
</dbReference>